<sequence length="55" mass="6574">MRNYRVIMRIAGSLFFYSLMSVSRYETVPCSFEIFFFSLSFTSLHFLRPTYKGPM</sequence>
<dbReference type="AlphaFoldDB" id="A0A0P5AMH1"/>
<protein>
    <submittedName>
        <fullName evidence="1">Uncharacterized protein</fullName>
    </submittedName>
</protein>
<organism evidence="1">
    <name type="scientific">Daphnia magna</name>
    <dbReference type="NCBI Taxonomy" id="35525"/>
    <lineage>
        <taxon>Eukaryota</taxon>
        <taxon>Metazoa</taxon>
        <taxon>Ecdysozoa</taxon>
        <taxon>Arthropoda</taxon>
        <taxon>Crustacea</taxon>
        <taxon>Branchiopoda</taxon>
        <taxon>Diplostraca</taxon>
        <taxon>Cladocera</taxon>
        <taxon>Anomopoda</taxon>
        <taxon>Daphniidae</taxon>
        <taxon>Daphnia</taxon>
    </lineage>
</organism>
<dbReference type="EMBL" id="GDIP01210848">
    <property type="protein sequence ID" value="JAJ12554.1"/>
    <property type="molecule type" value="Transcribed_RNA"/>
</dbReference>
<reference evidence="1" key="1">
    <citation type="submission" date="2015-10" db="EMBL/GenBank/DDBJ databases">
        <title>Daphnia magna gene sets from two clonal populations assembled and annotated with EvidentialGene.</title>
        <authorList>
            <person name="Gilbert D."/>
            <person name="Podicheti R."/>
            <person name="Orsini L."/>
            <person name="Colbourne J."/>
            <person name="Pfrender M."/>
        </authorList>
    </citation>
    <scope>NUCLEOTIDE SEQUENCE</scope>
</reference>
<accession>A0A0P5AMH1</accession>
<reference evidence="1" key="2">
    <citation type="submission" date="2015-10" db="EMBL/GenBank/DDBJ databases">
        <authorList>
            <person name="Gilbert D.G."/>
        </authorList>
    </citation>
    <scope>NUCLEOTIDE SEQUENCE</scope>
</reference>
<evidence type="ECO:0000313" key="1">
    <source>
        <dbReference type="EMBL" id="JAJ12554.1"/>
    </source>
</evidence>
<proteinExistence type="predicted"/>
<name>A0A0P5AMH1_9CRUS</name>